<dbReference type="EMBL" id="BAEN01000019">
    <property type="protein sequence ID" value="GAC13373.1"/>
    <property type="molecule type" value="Genomic_DNA"/>
</dbReference>
<organism evidence="1 2">
    <name type="scientific">Aliiglaciecola lipolytica E3</name>
    <dbReference type="NCBI Taxonomy" id="1127673"/>
    <lineage>
        <taxon>Bacteria</taxon>
        <taxon>Pseudomonadati</taxon>
        <taxon>Pseudomonadota</taxon>
        <taxon>Gammaproteobacteria</taxon>
        <taxon>Alteromonadales</taxon>
        <taxon>Alteromonadaceae</taxon>
        <taxon>Aliiglaciecola</taxon>
    </lineage>
</organism>
<dbReference type="AlphaFoldDB" id="K6Y9Q3"/>
<evidence type="ECO:0000313" key="2">
    <source>
        <dbReference type="Proteomes" id="UP000006334"/>
    </source>
</evidence>
<sequence length="42" mass="4646">MKIDLVKAKINSEVPNKLVQIQKTRTGAGKVAQSLFTKGYLK</sequence>
<comment type="caution">
    <text evidence="1">The sequence shown here is derived from an EMBL/GenBank/DDBJ whole genome shotgun (WGS) entry which is preliminary data.</text>
</comment>
<accession>K6Y9Q3</accession>
<keyword evidence="2" id="KW-1185">Reference proteome</keyword>
<reference evidence="1 2" key="1">
    <citation type="journal article" date="2017" name="Antonie Van Leeuwenhoek">
        <title>Rhizobium rhizosphaerae sp. nov., a novel species isolated from rice rhizosphere.</title>
        <authorList>
            <person name="Zhao J.J."/>
            <person name="Zhang J."/>
            <person name="Zhang R.J."/>
            <person name="Zhang C.W."/>
            <person name="Yin H.Q."/>
            <person name="Zhang X.X."/>
        </authorList>
    </citation>
    <scope>NUCLEOTIDE SEQUENCE [LARGE SCALE GENOMIC DNA]</scope>
    <source>
        <strain evidence="1 2">E3</strain>
    </source>
</reference>
<gene>
    <name evidence="1" type="ORF">GLIP_0727</name>
</gene>
<protein>
    <submittedName>
        <fullName evidence="1">Uncharacterized protein</fullName>
    </submittedName>
</protein>
<proteinExistence type="predicted"/>
<evidence type="ECO:0000313" key="1">
    <source>
        <dbReference type="EMBL" id="GAC13373.1"/>
    </source>
</evidence>
<name>K6Y9Q3_9ALTE</name>
<dbReference type="Proteomes" id="UP000006334">
    <property type="component" value="Unassembled WGS sequence"/>
</dbReference>